<evidence type="ECO:0000256" key="1">
    <source>
        <dbReference type="SAM" id="Phobius"/>
    </source>
</evidence>
<keyword evidence="1" id="KW-1133">Transmembrane helix</keyword>
<feature type="non-terminal residue" evidence="2">
    <location>
        <position position="1"/>
    </location>
</feature>
<dbReference type="AlphaFoldDB" id="W1Y4X1"/>
<keyword evidence="1" id="KW-0812">Transmembrane</keyword>
<feature type="transmembrane region" description="Helical" evidence="1">
    <location>
        <begin position="7"/>
        <end position="26"/>
    </location>
</feature>
<sequence length="29" mass="3465">RGYILRGVVKFTFNFATLLIFVIFEIKKM</sequence>
<proteinExistence type="predicted"/>
<organism evidence="2">
    <name type="scientific">human gut metagenome</name>
    <dbReference type="NCBI Taxonomy" id="408170"/>
    <lineage>
        <taxon>unclassified sequences</taxon>
        <taxon>metagenomes</taxon>
        <taxon>organismal metagenomes</taxon>
    </lineage>
</organism>
<name>W1Y4X1_9ZZZZ</name>
<dbReference type="EMBL" id="AZMM01009540">
    <property type="protein sequence ID" value="ETJ36184.1"/>
    <property type="molecule type" value="Genomic_DNA"/>
</dbReference>
<keyword evidence="1" id="KW-0472">Membrane</keyword>
<evidence type="ECO:0000313" key="2">
    <source>
        <dbReference type="EMBL" id="ETJ36184.1"/>
    </source>
</evidence>
<accession>W1Y4X1</accession>
<reference evidence="2" key="1">
    <citation type="submission" date="2013-12" db="EMBL/GenBank/DDBJ databases">
        <title>A Varibaculum cambriense genome reconstructed from a premature infant gut community with otherwise low bacterial novelty that shifts toward anaerobic metabolism during the third week of life.</title>
        <authorList>
            <person name="Brown C.T."/>
            <person name="Sharon I."/>
            <person name="Thomas B.C."/>
            <person name="Castelle C.J."/>
            <person name="Morowitz M.J."/>
            <person name="Banfield J.F."/>
        </authorList>
    </citation>
    <scope>NUCLEOTIDE SEQUENCE</scope>
</reference>
<gene>
    <name evidence="2" type="ORF">Q604_UNBC09540G0001</name>
</gene>
<protein>
    <submittedName>
        <fullName evidence="2">Uncharacterized protein</fullName>
    </submittedName>
</protein>
<comment type="caution">
    <text evidence="2">The sequence shown here is derived from an EMBL/GenBank/DDBJ whole genome shotgun (WGS) entry which is preliminary data.</text>
</comment>